<feature type="compositionally biased region" description="Polar residues" evidence="1">
    <location>
        <begin position="122"/>
        <end position="136"/>
    </location>
</feature>
<reference evidence="5" key="3">
    <citation type="submission" date="2025-04" db="UniProtKB">
        <authorList>
            <consortium name="RefSeq"/>
        </authorList>
    </citation>
    <scope>IDENTIFICATION</scope>
    <source>
        <tissue evidence="5">Leaf</tissue>
    </source>
</reference>
<protein>
    <submittedName>
        <fullName evidence="2 5">Uncharacterized protein</fullName>
    </submittedName>
</protein>
<feature type="compositionally biased region" description="Basic and acidic residues" evidence="1">
    <location>
        <begin position="81"/>
        <end position="100"/>
    </location>
</feature>
<dbReference type="AlphaFoldDB" id="Q5MA01"/>
<evidence type="ECO:0000313" key="2">
    <source>
        <dbReference type="EMBL" id="BAD83477.1"/>
    </source>
</evidence>
<feature type="compositionally biased region" description="Basic residues" evidence="1">
    <location>
        <begin position="112"/>
        <end position="121"/>
    </location>
</feature>
<dbReference type="PaxDb" id="4097-Q5MA01"/>
<feature type="region of interest" description="Disordered" evidence="1">
    <location>
        <begin position="1"/>
        <end position="54"/>
    </location>
</feature>
<dbReference type="RefSeq" id="YP_173413.1">
    <property type="nucleotide sequence ID" value="NC_006581.1"/>
</dbReference>
<evidence type="ECO:0000256" key="1">
    <source>
        <dbReference type="SAM" id="MobiDB-lite"/>
    </source>
</evidence>
<organism evidence="2">
    <name type="scientific">Nicotiana tabacum</name>
    <name type="common">Common tobacco</name>
    <dbReference type="NCBI Taxonomy" id="4097"/>
    <lineage>
        <taxon>Eukaryota</taxon>
        <taxon>Viridiplantae</taxon>
        <taxon>Streptophyta</taxon>
        <taxon>Embryophyta</taxon>
        <taxon>Tracheophyta</taxon>
        <taxon>Spermatophyta</taxon>
        <taxon>Magnoliopsida</taxon>
        <taxon>eudicotyledons</taxon>
        <taxon>Gunneridae</taxon>
        <taxon>Pentapetalae</taxon>
        <taxon>asterids</taxon>
        <taxon>lamiids</taxon>
        <taxon>Solanales</taxon>
        <taxon>Solanaceae</taxon>
        <taxon>Nicotianoideae</taxon>
        <taxon>Nicotianeae</taxon>
        <taxon>Nicotiana</taxon>
    </lineage>
</organism>
<reference evidence="5" key="1">
    <citation type="submission" date="2004-12" db="EMBL/GenBank/DDBJ databases">
        <authorList>
            <consortium name="NCBI Genome Project"/>
        </authorList>
    </citation>
    <scope>NUCLEOTIDE SEQUENCE</scope>
    <source>
        <tissue evidence="5">Leaf</tissue>
    </source>
</reference>
<gene>
    <name evidence="2 5" type="primary">orf136</name>
    <name evidence="5" type="ORF">NitaMp069</name>
</gene>
<dbReference type="GeneID" id="3205352"/>
<evidence type="ECO:0000313" key="4">
    <source>
        <dbReference type="Proteomes" id="UP000790787"/>
    </source>
</evidence>
<keyword evidence="4" id="KW-1185">Reference proteome</keyword>
<keyword evidence="2 5" id="KW-0496">Mitochondrion</keyword>
<dbReference type="EMBL" id="BA000042">
    <property type="protein sequence ID" value="BAD83477.1"/>
    <property type="molecule type" value="Genomic_DNA"/>
</dbReference>
<feature type="region of interest" description="Disordered" evidence="1">
    <location>
        <begin position="72"/>
        <end position="136"/>
    </location>
</feature>
<name>Q5MA01_TOBAC</name>
<feature type="compositionally biased region" description="Basic and acidic residues" evidence="1">
    <location>
        <begin position="42"/>
        <end position="54"/>
    </location>
</feature>
<proteinExistence type="predicted"/>
<reference evidence="2 3" key="2">
    <citation type="journal article" date="2005" name="Mol. Genet. Genomics">
        <title>The complete nucleotide sequence and multipartite organization of the tobacco mitochondrial genome: comparative analysis of mitochondrial genomes in higher plants.</title>
        <authorList>
            <person name="Sugiyama Y."/>
            <person name="Watase Y."/>
            <person name="Nagase M."/>
            <person name="Makita N."/>
            <person name="Yagura S."/>
            <person name="Hirai A."/>
            <person name="Sugiura M."/>
        </authorList>
    </citation>
    <scope>NUCLEOTIDE SEQUENCE</scope>
    <source>
        <strain evidence="3">cv. TN90</strain>
        <tissue evidence="2 5">Leaf</tissue>
    </source>
</reference>
<evidence type="ECO:0000313" key="5">
    <source>
        <dbReference type="RefSeq" id="YP_173413.1"/>
    </source>
</evidence>
<evidence type="ECO:0000313" key="3">
    <source>
        <dbReference type="Proteomes" id="UP000084051"/>
    </source>
</evidence>
<dbReference type="KEGG" id="nta:3205352"/>
<sequence length="136" mass="15238">MNRGVQPQSLLIRLGGVQRTQRDEPNSAPSQNRERRRMQLSNRDHSSDHSFEGRKVKKCLATLSAEQSYQSALFNQSSKTDGMKERKSSSAARPEEDRPATIDLSIPGLGQRHTRHTKTKMNHLSSSTGLVPKSLN</sequence>
<accession>Q5MA01</accession>
<dbReference type="Proteomes" id="UP000790787">
    <property type="component" value="Mitochondrion MT"/>
</dbReference>
<geneLocation type="mitochondrion" evidence="2 5"/>